<sequence>MKSKAYPLAKLPHPLLSPHRKALILVHGKALFPSLLLLTELDAALGNGGLERLASCFLDSLATLNYPAWDMDLDTNMACLNNSSLKMVRKKLQKVGGENVMDVAYDVPIPGYKTKTTLNLRLWSTKVAAEDFDLHAFNTGDHAKAYAAITNVEKICYVLYPGDEYIARKTLRLKQQYTLCSASVQDIIVRYEGRLGEPVNWENFPEKVAVQMNDTHPTLCIPDLIRILMDVKGLSWNDII</sequence>
<reference evidence="3 4" key="1">
    <citation type="submission" date="2014-04" db="EMBL/GenBank/DDBJ databases">
        <authorList>
            <consortium name="International Citrus Genome Consortium"/>
            <person name="Gmitter F."/>
            <person name="Chen C."/>
            <person name="Farmerie W."/>
            <person name="Harkins T."/>
            <person name="Desany B."/>
            <person name="Mohiuddin M."/>
            <person name="Kodira C."/>
            <person name="Borodovsky M."/>
            <person name="Lomsadze A."/>
            <person name="Burns P."/>
            <person name="Jenkins J."/>
            <person name="Prochnik S."/>
            <person name="Shu S."/>
            <person name="Chapman J."/>
            <person name="Pitluck S."/>
            <person name="Schmutz J."/>
            <person name="Rokhsar D."/>
        </authorList>
    </citation>
    <scope>NUCLEOTIDE SEQUENCE</scope>
</reference>
<dbReference type="EMBL" id="KK784883">
    <property type="protein sequence ID" value="KDO74589.1"/>
    <property type="molecule type" value="Genomic_DNA"/>
</dbReference>
<keyword evidence="2" id="KW-0328">Glycosyltransferase</keyword>
<evidence type="ECO:0000256" key="2">
    <source>
        <dbReference type="RuleBase" id="RU000587"/>
    </source>
</evidence>
<evidence type="ECO:0000313" key="4">
    <source>
        <dbReference type="Proteomes" id="UP000027120"/>
    </source>
</evidence>
<evidence type="ECO:0000256" key="1">
    <source>
        <dbReference type="ARBA" id="ARBA00006047"/>
    </source>
</evidence>
<dbReference type="Pfam" id="PF00343">
    <property type="entry name" value="Phosphorylase"/>
    <property type="match status" value="2"/>
</dbReference>
<protein>
    <recommendedName>
        <fullName evidence="2">Alpha-1,4 glucan phosphorylase</fullName>
        <ecNumber evidence="2">2.4.1.1</ecNumber>
    </recommendedName>
</protein>
<dbReference type="InterPro" id="IPR000811">
    <property type="entry name" value="Glyco_trans_35"/>
</dbReference>
<dbReference type="PANTHER" id="PTHR11468">
    <property type="entry name" value="GLYCOGEN PHOSPHORYLASE"/>
    <property type="match status" value="1"/>
</dbReference>
<comment type="catalytic activity">
    <reaction evidence="2">
        <text>[(1-&gt;4)-alpha-D-glucosyl](n) + phosphate = [(1-&gt;4)-alpha-D-glucosyl](n-1) + alpha-D-glucose 1-phosphate</text>
        <dbReference type="Rhea" id="RHEA:41732"/>
        <dbReference type="Rhea" id="RHEA-COMP:9584"/>
        <dbReference type="Rhea" id="RHEA-COMP:9586"/>
        <dbReference type="ChEBI" id="CHEBI:15444"/>
        <dbReference type="ChEBI" id="CHEBI:43474"/>
        <dbReference type="ChEBI" id="CHEBI:58601"/>
        <dbReference type="EC" id="2.4.1.1"/>
    </reaction>
</comment>
<keyword evidence="4" id="KW-1185">Reference proteome</keyword>
<dbReference type="PANTHER" id="PTHR11468:SF27">
    <property type="entry name" value="ALPHA-1,4 GLUCAN PHOSPHORYLASE L-2 ISOZYME, CHLOROPLASTIC_AMYLOPLASTIC"/>
    <property type="match status" value="1"/>
</dbReference>
<dbReference type="EC" id="2.4.1.1" evidence="2"/>
<evidence type="ECO:0000313" key="3">
    <source>
        <dbReference type="EMBL" id="KDO74589.1"/>
    </source>
</evidence>
<dbReference type="STRING" id="2711.A0A067G4L9"/>
<dbReference type="GO" id="GO:0005975">
    <property type="term" value="P:carbohydrate metabolic process"/>
    <property type="evidence" value="ECO:0007669"/>
    <property type="project" value="InterPro"/>
</dbReference>
<dbReference type="Gene3D" id="3.40.50.2000">
    <property type="entry name" value="Glycogen Phosphorylase B"/>
    <property type="match status" value="2"/>
</dbReference>
<comment type="function">
    <text evidence="2">Allosteric enzyme that catalyzes the rate-limiting step in glycogen catabolism, the phosphorolytic cleavage of glycogen to produce glucose-1-phosphate, and plays a central role in maintaining cellular and organismal glucose homeostasis.</text>
</comment>
<dbReference type="Proteomes" id="UP000027120">
    <property type="component" value="Unassembled WGS sequence"/>
</dbReference>
<proteinExistence type="inferred from homology"/>
<dbReference type="AlphaFoldDB" id="A0A067G4L9"/>
<keyword evidence="2" id="KW-0808">Transferase</keyword>
<dbReference type="SMR" id="A0A067G4L9"/>
<keyword evidence="2" id="KW-0119">Carbohydrate metabolism</keyword>
<dbReference type="GO" id="GO:0008184">
    <property type="term" value="F:glycogen phosphorylase activity"/>
    <property type="evidence" value="ECO:0007669"/>
    <property type="project" value="InterPro"/>
</dbReference>
<comment type="cofactor">
    <cofactor evidence="2">
        <name>pyridoxal 5'-phosphate</name>
        <dbReference type="ChEBI" id="CHEBI:597326"/>
    </cofactor>
</comment>
<gene>
    <name evidence="3" type="ORF">CISIN_1g026345mg</name>
</gene>
<dbReference type="SUPFAM" id="SSF53756">
    <property type="entry name" value="UDP-Glycosyltransferase/glycogen phosphorylase"/>
    <property type="match status" value="1"/>
</dbReference>
<accession>A0A067G4L9</accession>
<name>A0A067G4L9_CITSI</name>
<comment type="similarity">
    <text evidence="1 2">Belongs to the glycogen phosphorylase family.</text>
</comment>
<keyword evidence="2" id="KW-0663">Pyridoxal phosphate</keyword>
<organism evidence="3 4">
    <name type="scientific">Citrus sinensis</name>
    <name type="common">Sweet orange</name>
    <name type="synonym">Citrus aurantium var. sinensis</name>
    <dbReference type="NCBI Taxonomy" id="2711"/>
    <lineage>
        <taxon>Eukaryota</taxon>
        <taxon>Viridiplantae</taxon>
        <taxon>Streptophyta</taxon>
        <taxon>Embryophyta</taxon>
        <taxon>Tracheophyta</taxon>
        <taxon>Spermatophyta</taxon>
        <taxon>Magnoliopsida</taxon>
        <taxon>eudicotyledons</taxon>
        <taxon>Gunneridae</taxon>
        <taxon>Pentapetalae</taxon>
        <taxon>rosids</taxon>
        <taxon>malvids</taxon>
        <taxon>Sapindales</taxon>
        <taxon>Rutaceae</taxon>
        <taxon>Aurantioideae</taxon>
        <taxon>Citrus</taxon>
    </lineage>
</organism>